<evidence type="ECO:0000313" key="8">
    <source>
        <dbReference type="EMBL" id="MDT3429194.1"/>
    </source>
</evidence>
<dbReference type="SUPFAM" id="SSF56349">
    <property type="entry name" value="DNA breaking-rejoining enzymes"/>
    <property type="match status" value="1"/>
</dbReference>
<protein>
    <submittedName>
        <fullName evidence="8">Integrase/recombinase XerC/integrase/recombinase XerD</fullName>
    </submittedName>
</protein>
<dbReference type="EMBL" id="JAUSUY010000041">
    <property type="protein sequence ID" value="MDT3429194.1"/>
    <property type="molecule type" value="Genomic_DNA"/>
</dbReference>
<dbReference type="PROSITE" id="PS51900">
    <property type="entry name" value="CB"/>
    <property type="match status" value="1"/>
</dbReference>
<feature type="domain" description="Tyr recombinase" evidence="6">
    <location>
        <begin position="98"/>
        <end position="268"/>
    </location>
</feature>
<comment type="caution">
    <text evidence="8">The sequence shown here is derived from an EMBL/GenBank/DDBJ whole genome shotgun (WGS) entry which is preliminary data.</text>
</comment>
<dbReference type="Pfam" id="PF00589">
    <property type="entry name" value="Phage_integrase"/>
    <property type="match status" value="1"/>
</dbReference>
<reference evidence="8 9" key="1">
    <citation type="submission" date="2023-07" db="EMBL/GenBank/DDBJ databases">
        <title>Genomic Encyclopedia of Type Strains, Phase IV (KMG-IV): sequencing the most valuable type-strain genomes for metagenomic binning, comparative biology and taxonomic classification.</title>
        <authorList>
            <person name="Goeker M."/>
        </authorList>
    </citation>
    <scope>NUCLEOTIDE SEQUENCE [LARGE SCALE GENOMIC DNA]</scope>
    <source>
        <strain evidence="8 9">T98</strain>
    </source>
</reference>
<dbReference type="InterPro" id="IPR002104">
    <property type="entry name" value="Integrase_catalytic"/>
</dbReference>
<evidence type="ECO:0000256" key="5">
    <source>
        <dbReference type="PROSITE-ProRule" id="PRU01248"/>
    </source>
</evidence>
<feature type="domain" description="Core-binding (CB)" evidence="7">
    <location>
        <begin position="1"/>
        <end position="79"/>
    </location>
</feature>
<evidence type="ECO:0000259" key="6">
    <source>
        <dbReference type="PROSITE" id="PS51898"/>
    </source>
</evidence>
<evidence type="ECO:0000256" key="2">
    <source>
        <dbReference type="ARBA" id="ARBA00022908"/>
    </source>
</evidence>
<dbReference type="PANTHER" id="PTHR30349">
    <property type="entry name" value="PHAGE INTEGRASE-RELATED"/>
    <property type="match status" value="1"/>
</dbReference>
<keyword evidence="9" id="KW-1185">Reference proteome</keyword>
<dbReference type="Proteomes" id="UP001248709">
    <property type="component" value="Unassembled WGS sequence"/>
</dbReference>
<dbReference type="InterPro" id="IPR013762">
    <property type="entry name" value="Integrase-like_cat_sf"/>
</dbReference>
<name>A0ABU3HED3_9BACL</name>
<comment type="similarity">
    <text evidence="1">Belongs to the 'phage' integrase family.</text>
</comment>
<dbReference type="InterPro" id="IPR010998">
    <property type="entry name" value="Integrase_recombinase_N"/>
</dbReference>
<dbReference type="Gene3D" id="1.10.443.10">
    <property type="entry name" value="Intergrase catalytic core"/>
    <property type="match status" value="1"/>
</dbReference>
<dbReference type="Pfam" id="PF13495">
    <property type="entry name" value="Phage_int_SAM_4"/>
    <property type="match status" value="1"/>
</dbReference>
<dbReference type="Gene3D" id="1.10.150.130">
    <property type="match status" value="1"/>
</dbReference>
<dbReference type="PROSITE" id="PS51898">
    <property type="entry name" value="TYR_RECOMBINASE"/>
    <property type="match status" value="1"/>
</dbReference>
<keyword evidence="4" id="KW-0233">DNA recombination</keyword>
<dbReference type="InterPro" id="IPR004107">
    <property type="entry name" value="Integrase_SAM-like_N"/>
</dbReference>
<organism evidence="8 9">
    <name type="scientific">Paenibacillus forsythiae</name>
    <dbReference type="NCBI Taxonomy" id="365616"/>
    <lineage>
        <taxon>Bacteria</taxon>
        <taxon>Bacillati</taxon>
        <taxon>Bacillota</taxon>
        <taxon>Bacilli</taxon>
        <taxon>Bacillales</taxon>
        <taxon>Paenibacillaceae</taxon>
        <taxon>Paenibacillus</taxon>
    </lineage>
</organism>
<evidence type="ECO:0000313" key="9">
    <source>
        <dbReference type="Proteomes" id="UP001248709"/>
    </source>
</evidence>
<dbReference type="InterPro" id="IPR050090">
    <property type="entry name" value="Tyrosine_recombinase_XerCD"/>
</dbReference>
<proteinExistence type="inferred from homology"/>
<gene>
    <name evidence="8" type="ORF">J2Z22_004795</name>
</gene>
<accession>A0ABU3HED3</accession>
<dbReference type="InterPro" id="IPR011010">
    <property type="entry name" value="DNA_brk_join_enz"/>
</dbReference>
<dbReference type="RefSeq" id="WP_025699630.1">
    <property type="nucleotide sequence ID" value="NZ_JAUSUY010000041.1"/>
</dbReference>
<evidence type="ECO:0000259" key="7">
    <source>
        <dbReference type="PROSITE" id="PS51900"/>
    </source>
</evidence>
<evidence type="ECO:0000256" key="3">
    <source>
        <dbReference type="ARBA" id="ARBA00023125"/>
    </source>
</evidence>
<keyword evidence="2" id="KW-0229">DNA integration</keyword>
<dbReference type="PANTHER" id="PTHR30349:SF41">
    <property type="entry name" value="INTEGRASE_RECOMBINASE PROTEIN MJ0367-RELATED"/>
    <property type="match status" value="1"/>
</dbReference>
<evidence type="ECO:0000256" key="1">
    <source>
        <dbReference type="ARBA" id="ARBA00008857"/>
    </source>
</evidence>
<keyword evidence="3 5" id="KW-0238">DNA-binding</keyword>
<evidence type="ECO:0000256" key="4">
    <source>
        <dbReference type="ARBA" id="ARBA00023172"/>
    </source>
</evidence>
<dbReference type="InterPro" id="IPR044068">
    <property type="entry name" value="CB"/>
</dbReference>
<sequence length="273" mass="31643">MLDQFISEGLRGKSEATVKTYRHALQQFSQWLDGCGTTLEHFSRTDVQQYVTYMASKKKSAATINKVYNAIKKFCRWAKKLDCIEEVHIIKAPDYKQTAPKALDRLERKRLEREVDRSGNKRDYAIIKTLLHTGLRVSELEALDRSDVDLSERKGELRVRAGKGNKARTLPLDADTRWAIRKYLEERTDEYEALFLSNRDKRISVRSIQHLLEQHDLHAHQLRHTFITGLIRANEDISVIQSLSGHSSADMILRYSKPTEEDKLRAVEGLYKD</sequence>